<feature type="compositionally biased region" description="Acidic residues" evidence="1">
    <location>
        <begin position="125"/>
        <end position="134"/>
    </location>
</feature>
<sequence length="535" mass="59384">MMDSQIQSSGSKQNKFHIVNLDVDVVILNKKVKQVQLAVVPDIWVSDGICYYPNSKNSLPYVMRRSPVGKNWKTYPSTIKSTIDTYTEARIKLAGINSDIETTDSQHDACAAVNEEGRSKHSSDSDLEECDDEDVQPAVPAGLCAEKNKSATCYLPSQSSTAPDRQVFTVPLTVNDVRSSQQPTAGLINQLDQPAIMPPPFQQSFIPEHVSNGEPSSSYHRESYHAPPRYQQQFYPTSDSWAHNSAMQQQTHTAVSNETVQNDQYSTRASSDYWNSAQPRTSGVNYHINGYQQQSRISENRYLTEIGRVVNTVPETPLLTQNLPNNTPDTVSVLPRRDLPSLESTQQTKKRHRHPEQETFELSVFKSFAQISQGIEKLSKALQVISIAIEKGQSSIALPTMEFDGLPVKDIESLRLFEIKLLDPATFKEFVLMVSRIGGNGAANFVDRAWDEILSVNAKASCNWKGAKRKGTDQKYGLENSTVTAAVFKAVLDKFSGSDKNELTNFTKLAVKHAPGKQRKQNAAAAVAEEDEPLG</sequence>
<reference evidence="2 3" key="1">
    <citation type="journal article" date="2023" name="Nucleic Acids Res.">
        <title>The hologenome of Daphnia magna reveals possible DNA methylation and microbiome-mediated evolution of the host genome.</title>
        <authorList>
            <person name="Chaturvedi A."/>
            <person name="Li X."/>
            <person name="Dhandapani V."/>
            <person name="Marshall H."/>
            <person name="Kissane S."/>
            <person name="Cuenca-Cambronero M."/>
            <person name="Asole G."/>
            <person name="Calvet F."/>
            <person name="Ruiz-Romero M."/>
            <person name="Marangio P."/>
            <person name="Guigo R."/>
            <person name="Rago D."/>
            <person name="Mirbahai L."/>
            <person name="Eastwood N."/>
            <person name="Colbourne J.K."/>
            <person name="Zhou J."/>
            <person name="Mallon E."/>
            <person name="Orsini L."/>
        </authorList>
    </citation>
    <scope>NUCLEOTIDE SEQUENCE [LARGE SCALE GENOMIC DNA]</scope>
    <source>
        <strain evidence="2">LRV0_1</strain>
    </source>
</reference>
<keyword evidence="3" id="KW-1185">Reference proteome</keyword>
<dbReference type="EMBL" id="JAOYFB010000004">
    <property type="protein sequence ID" value="KAK4013810.1"/>
    <property type="molecule type" value="Genomic_DNA"/>
</dbReference>
<evidence type="ECO:0008006" key="4">
    <source>
        <dbReference type="Google" id="ProtNLM"/>
    </source>
</evidence>
<dbReference type="PANTHER" id="PTHR34153">
    <property type="entry name" value="SI:CH211-262H13.3-RELATED-RELATED"/>
    <property type="match status" value="1"/>
</dbReference>
<comment type="caution">
    <text evidence="2">The sequence shown here is derived from an EMBL/GenBank/DDBJ whole genome shotgun (WGS) entry which is preliminary data.</text>
</comment>
<gene>
    <name evidence="2" type="ORF">OUZ56_026363</name>
</gene>
<organism evidence="2 3">
    <name type="scientific">Daphnia magna</name>
    <dbReference type="NCBI Taxonomy" id="35525"/>
    <lineage>
        <taxon>Eukaryota</taxon>
        <taxon>Metazoa</taxon>
        <taxon>Ecdysozoa</taxon>
        <taxon>Arthropoda</taxon>
        <taxon>Crustacea</taxon>
        <taxon>Branchiopoda</taxon>
        <taxon>Diplostraca</taxon>
        <taxon>Cladocera</taxon>
        <taxon>Anomopoda</taxon>
        <taxon>Daphniidae</taxon>
        <taxon>Daphnia</taxon>
    </lineage>
</organism>
<feature type="region of interest" description="Disordered" evidence="1">
    <location>
        <begin position="115"/>
        <end position="134"/>
    </location>
</feature>
<name>A0ABQ9ZMI8_9CRUS</name>
<evidence type="ECO:0000313" key="2">
    <source>
        <dbReference type="EMBL" id="KAK4013810.1"/>
    </source>
</evidence>
<feature type="compositionally biased region" description="Basic and acidic residues" evidence="1">
    <location>
        <begin position="115"/>
        <end position="124"/>
    </location>
</feature>
<evidence type="ECO:0000256" key="1">
    <source>
        <dbReference type="SAM" id="MobiDB-lite"/>
    </source>
</evidence>
<accession>A0ABQ9ZMI8</accession>
<dbReference type="Proteomes" id="UP001234178">
    <property type="component" value="Unassembled WGS sequence"/>
</dbReference>
<evidence type="ECO:0000313" key="3">
    <source>
        <dbReference type="Proteomes" id="UP001234178"/>
    </source>
</evidence>
<proteinExistence type="predicted"/>
<feature type="region of interest" description="Disordered" evidence="1">
    <location>
        <begin position="204"/>
        <end position="224"/>
    </location>
</feature>
<dbReference type="PANTHER" id="PTHR34153:SF2">
    <property type="entry name" value="SI:CH211-262H13.3-RELATED"/>
    <property type="match status" value="1"/>
</dbReference>
<protein>
    <recommendedName>
        <fullName evidence="4">DUF4806 domain-containing protein</fullName>
    </recommendedName>
</protein>